<dbReference type="RefSeq" id="WP_330199248.1">
    <property type="nucleotide sequence ID" value="NZ_JAZDRP010000005.1"/>
</dbReference>
<gene>
    <name evidence="3" type="ORF">V0U79_09415</name>
</gene>
<evidence type="ECO:0000256" key="1">
    <source>
        <dbReference type="SAM" id="MobiDB-lite"/>
    </source>
</evidence>
<proteinExistence type="predicted"/>
<keyword evidence="2" id="KW-0472">Membrane</keyword>
<dbReference type="Proteomes" id="UP001354971">
    <property type="component" value="Unassembled WGS sequence"/>
</dbReference>
<keyword evidence="2" id="KW-1133">Transmembrane helix</keyword>
<feature type="transmembrane region" description="Helical" evidence="2">
    <location>
        <begin position="36"/>
        <end position="57"/>
    </location>
</feature>
<reference evidence="3 4" key="1">
    <citation type="submission" date="2024-01" db="EMBL/GenBank/DDBJ databases">
        <title>Hyphobacterium bacterium isolated from marine sediment.</title>
        <authorList>
            <person name="Zhao S."/>
        </authorList>
    </citation>
    <scope>NUCLEOTIDE SEQUENCE [LARGE SCALE GENOMIC DNA]</scope>
    <source>
        <strain evidence="4">HN65</strain>
    </source>
</reference>
<evidence type="ECO:0000256" key="2">
    <source>
        <dbReference type="SAM" id="Phobius"/>
    </source>
</evidence>
<accession>A0ABU7LRP5</accession>
<keyword evidence="4" id="KW-1185">Reference proteome</keyword>
<feature type="compositionally biased region" description="Acidic residues" evidence="1">
    <location>
        <begin position="1"/>
        <end position="21"/>
    </location>
</feature>
<name>A0ABU7LRP5_9PROT</name>
<comment type="caution">
    <text evidence="3">The sequence shown here is derived from an EMBL/GenBank/DDBJ whole genome shotgun (WGS) entry which is preliminary data.</text>
</comment>
<protein>
    <submittedName>
        <fullName evidence="3">Uncharacterized protein</fullName>
    </submittedName>
</protein>
<dbReference type="EMBL" id="JAZDRP010000005">
    <property type="protein sequence ID" value="MEE2526585.1"/>
    <property type="molecule type" value="Genomic_DNA"/>
</dbReference>
<keyword evidence="2" id="KW-0812">Transmembrane</keyword>
<evidence type="ECO:0000313" key="3">
    <source>
        <dbReference type="EMBL" id="MEE2526585.1"/>
    </source>
</evidence>
<feature type="region of interest" description="Disordered" evidence="1">
    <location>
        <begin position="1"/>
        <end position="28"/>
    </location>
</feature>
<organism evidence="3 4">
    <name type="scientific">Hyphobacterium lacteum</name>
    <dbReference type="NCBI Taxonomy" id="3116575"/>
    <lineage>
        <taxon>Bacteria</taxon>
        <taxon>Pseudomonadati</taxon>
        <taxon>Pseudomonadota</taxon>
        <taxon>Alphaproteobacteria</taxon>
        <taxon>Maricaulales</taxon>
        <taxon>Maricaulaceae</taxon>
        <taxon>Hyphobacterium</taxon>
    </lineage>
</organism>
<sequence>MTDSNEPEPVDAEFEPADDGPAEAAPRRKAGVGGHVLTFLIAAVIGGGIGGSIAWMLDRTNTDAVDLSGVESRIAALEAAPEPAMFDPSGLEQRVSRLEAAETPAPDLSDIEARLEALEAAEPTAGDPTIPVRVIALESRVGEIEALANQALDQIGELPGGMDPAAVSALQERLDILEATPAQSSGIDLTPLEARIAALETAAAPEAFDPAALEERLTVLETAEAPATDLSSIEARLDALESQSANASQPGSTAATRAQRLAARTLGLLALTEIARTSQPFEAERAALTRSWSGRSELETLAAYARSGVADSNHLANSFPRESIEATIGTRRVFFGLIELRPSAGSESSPLARVMLIDERLNEGDLAGAVSLATELEGEALTAAQPWLVQAQARLAVDEALSGLRSALVEAAANEGGDPT</sequence>
<evidence type="ECO:0000313" key="4">
    <source>
        <dbReference type="Proteomes" id="UP001354971"/>
    </source>
</evidence>